<keyword evidence="2" id="KW-1185">Reference proteome</keyword>
<reference evidence="1 2" key="1">
    <citation type="journal article" date="2018" name="Front. Plant Sci.">
        <title>Red Clover (Trifolium pratense) and Zigzag Clover (T. medium) - A Picture of Genomic Similarities and Differences.</title>
        <authorList>
            <person name="Dluhosova J."/>
            <person name="Istvanek J."/>
            <person name="Nedelnik J."/>
            <person name="Repkova J."/>
        </authorList>
    </citation>
    <scope>NUCLEOTIDE SEQUENCE [LARGE SCALE GENOMIC DNA]</scope>
    <source>
        <strain evidence="2">cv. 10/8</strain>
        <tissue evidence="1">Leaf</tissue>
    </source>
</reference>
<evidence type="ECO:0000313" key="2">
    <source>
        <dbReference type="Proteomes" id="UP000265520"/>
    </source>
</evidence>
<protein>
    <submittedName>
        <fullName evidence="1">Uncharacterized protein</fullName>
    </submittedName>
</protein>
<dbReference type="EMBL" id="LXQA010621786">
    <property type="protein sequence ID" value="MCI62602.1"/>
    <property type="molecule type" value="Genomic_DNA"/>
</dbReference>
<organism evidence="1 2">
    <name type="scientific">Trifolium medium</name>
    <dbReference type="NCBI Taxonomy" id="97028"/>
    <lineage>
        <taxon>Eukaryota</taxon>
        <taxon>Viridiplantae</taxon>
        <taxon>Streptophyta</taxon>
        <taxon>Embryophyta</taxon>
        <taxon>Tracheophyta</taxon>
        <taxon>Spermatophyta</taxon>
        <taxon>Magnoliopsida</taxon>
        <taxon>eudicotyledons</taxon>
        <taxon>Gunneridae</taxon>
        <taxon>Pentapetalae</taxon>
        <taxon>rosids</taxon>
        <taxon>fabids</taxon>
        <taxon>Fabales</taxon>
        <taxon>Fabaceae</taxon>
        <taxon>Papilionoideae</taxon>
        <taxon>50 kb inversion clade</taxon>
        <taxon>NPAAA clade</taxon>
        <taxon>Hologalegina</taxon>
        <taxon>IRL clade</taxon>
        <taxon>Trifolieae</taxon>
        <taxon>Trifolium</taxon>
    </lineage>
</organism>
<comment type="caution">
    <text evidence="1">The sequence shown here is derived from an EMBL/GenBank/DDBJ whole genome shotgun (WGS) entry which is preliminary data.</text>
</comment>
<proteinExistence type="predicted"/>
<feature type="non-terminal residue" evidence="1">
    <location>
        <position position="1"/>
    </location>
</feature>
<dbReference type="AlphaFoldDB" id="A0A392TNQ3"/>
<accession>A0A392TNQ3</accession>
<name>A0A392TNQ3_9FABA</name>
<sequence length="60" mass="6336">GIVYYYLPVTVRSTVESKGSVGNSSVSSYLLMEVSKGLTGKGRVVASLSSINTTEDMFGL</sequence>
<evidence type="ECO:0000313" key="1">
    <source>
        <dbReference type="EMBL" id="MCI62602.1"/>
    </source>
</evidence>
<dbReference type="Proteomes" id="UP000265520">
    <property type="component" value="Unassembled WGS sequence"/>
</dbReference>